<dbReference type="STRING" id="595536.GCA_000178815_03244"/>
<evidence type="ECO:0000256" key="1">
    <source>
        <dbReference type="ARBA" id="ARBA00001966"/>
    </source>
</evidence>
<dbReference type="InterPro" id="IPR013785">
    <property type="entry name" value="Aldolase_TIM"/>
</dbReference>
<dbReference type="InterPro" id="IPR050377">
    <property type="entry name" value="Radical_SAM_PqqE_MftC-like"/>
</dbReference>
<dbReference type="Pfam" id="PF13186">
    <property type="entry name" value="SPASM"/>
    <property type="match status" value="1"/>
</dbReference>
<keyword evidence="9" id="KW-1185">Reference proteome</keyword>
<dbReference type="InterPro" id="IPR058240">
    <property type="entry name" value="rSAM_sf"/>
</dbReference>
<evidence type="ECO:0000256" key="5">
    <source>
        <dbReference type="ARBA" id="ARBA00023014"/>
    </source>
</evidence>
<evidence type="ECO:0000256" key="4">
    <source>
        <dbReference type="ARBA" id="ARBA00023004"/>
    </source>
</evidence>
<gene>
    <name evidence="8" type="ORF">CQW49_09550</name>
</gene>
<dbReference type="PANTHER" id="PTHR11228">
    <property type="entry name" value="RADICAL SAM DOMAIN PROTEIN"/>
    <property type="match status" value="1"/>
</dbReference>
<accession>A0A2D2CZG4</accession>
<feature type="domain" description="Radical SAM core" evidence="6">
    <location>
        <begin position="159"/>
        <end position="321"/>
    </location>
</feature>
<dbReference type="InterPro" id="IPR023885">
    <property type="entry name" value="4Fe4S-binding_SPASM_dom"/>
</dbReference>
<dbReference type="GO" id="GO:0003824">
    <property type="term" value="F:catalytic activity"/>
    <property type="evidence" value="ECO:0007669"/>
    <property type="project" value="InterPro"/>
</dbReference>
<name>A0A2D2CZG4_METT3</name>
<dbReference type="KEGG" id="mtw:CQW49_09550"/>
<keyword evidence="2" id="KW-0949">S-adenosyl-L-methionine</keyword>
<evidence type="ECO:0000259" key="6">
    <source>
        <dbReference type="Pfam" id="PF04055"/>
    </source>
</evidence>
<keyword evidence="4" id="KW-0408">Iron</keyword>
<dbReference type="SFLD" id="SFLDS00029">
    <property type="entry name" value="Radical_SAM"/>
    <property type="match status" value="1"/>
</dbReference>
<evidence type="ECO:0000256" key="3">
    <source>
        <dbReference type="ARBA" id="ARBA00022723"/>
    </source>
</evidence>
<dbReference type="Pfam" id="PF04055">
    <property type="entry name" value="Radical_SAM"/>
    <property type="match status" value="1"/>
</dbReference>
<keyword evidence="5" id="KW-0411">Iron-sulfur</keyword>
<dbReference type="Proteomes" id="UP000230709">
    <property type="component" value="Chromosome"/>
</dbReference>
<dbReference type="SFLD" id="SFLDG01067">
    <property type="entry name" value="SPASM/twitch_domain_containing"/>
    <property type="match status" value="1"/>
</dbReference>
<dbReference type="CDD" id="cd21109">
    <property type="entry name" value="SPASM"/>
    <property type="match status" value="1"/>
</dbReference>
<evidence type="ECO:0000256" key="2">
    <source>
        <dbReference type="ARBA" id="ARBA00022691"/>
    </source>
</evidence>
<comment type="cofactor">
    <cofactor evidence="1">
        <name>[4Fe-4S] cluster</name>
        <dbReference type="ChEBI" id="CHEBI:49883"/>
    </cofactor>
</comment>
<reference evidence="9" key="1">
    <citation type="submission" date="2017-10" db="EMBL/GenBank/DDBJ databases">
        <title>Completed PacBio SMRT sequence of Methylosinus trichosporium OB3b reveals presence of a third large plasmid.</title>
        <authorList>
            <person name="Charles T.C."/>
            <person name="Lynch M.D.J."/>
            <person name="Heil J.R."/>
            <person name="Cheng J."/>
        </authorList>
    </citation>
    <scope>NUCLEOTIDE SEQUENCE [LARGE SCALE GENOMIC DNA]</scope>
    <source>
        <strain evidence="9">OB3b</strain>
    </source>
</reference>
<dbReference type="Gene3D" id="3.20.20.70">
    <property type="entry name" value="Aldolase class I"/>
    <property type="match status" value="2"/>
</dbReference>
<dbReference type="InterPro" id="IPR007197">
    <property type="entry name" value="rSAM"/>
</dbReference>
<protein>
    <submittedName>
        <fullName evidence="8">Radical SAM protein</fullName>
    </submittedName>
</protein>
<dbReference type="RefSeq" id="WP_003610508.1">
    <property type="nucleotide sequence ID" value="NZ_ADVE02000001.1"/>
</dbReference>
<keyword evidence="3" id="KW-0479">Metal-binding</keyword>
<feature type="domain" description="4Fe4S-binding SPASM" evidence="7">
    <location>
        <begin position="56"/>
        <end position="115"/>
    </location>
</feature>
<organism evidence="8 9">
    <name type="scientific">Methylosinus trichosporium (strain ATCC 35070 / NCIMB 11131 / UNIQEM 75 / OB3b)</name>
    <dbReference type="NCBI Taxonomy" id="595536"/>
    <lineage>
        <taxon>Bacteria</taxon>
        <taxon>Pseudomonadati</taxon>
        <taxon>Pseudomonadota</taxon>
        <taxon>Alphaproteobacteria</taxon>
        <taxon>Hyphomicrobiales</taxon>
        <taxon>Methylocystaceae</taxon>
        <taxon>Methylosinus</taxon>
    </lineage>
</organism>
<evidence type="ECO:0000313" key="9">
    <source>
        <dbReference type="Proteomes" id="UP000230709"/>
    </source>
</evidence>
<evidence type="ECO:0000313" key="8">
    <source>
        <dbReference type="EMBL" id="ATQ68105.1"/>
    </source>
</evidence>
<evidence type="ECO:0000259" key="7">
    <source>
        <dbReference type="Pfam" id="PF13186"/>
    </source>
</evidence>
<dbReference type="EMBL" id="CP023737">
    <property type="protein sequence ID" value="ATQ68105.1"/>
    <property type="molecule type" value="Genomic_DNA"/>
</dbReference>
<dbReference type="SUPFAM" id="SSF102114">
    <property type="entry name" value="Radical SAM enzymes"/>
    <property type="match status" value="1"/>
</dbReference>
<proteinExistence type="predicted"/>
<sequence>MKDSPTAEPGVLARFRLGDEWKEWVERNIRVRARRAQQMMEPSDDETERYLRASFCDKPFRNLETSPSGFAYVCCSSWLPTPIGDINSGIDDIWFGRRARALRASILDGSFRYCSRVHCSEIANRNLPRRDSERATQIMAEFASASPPTPKNVVLSHDRSCNLSCPSCRSENIVADKIKQAKLDEVTERLLVPMLRRAETVFVTGSGDPFGSAHFRRLLKRLITDEFSNLRVNLGTNGQLFDARAWRDLGLEGRVREVQISIDAARPETYSIVRRGGTFERLLANLEFIEGLRRSGVIESLHFSMVVQRLNFREMPDFVRLGRRFAADSVAFNMIRNWGTFSRAEFEQEFVGAATHPDFEELTRMLSDPILQPPYAQLGNIVDHVRRSRRKLAA</sequence>
<dbReference type="AlphaFoldDB" id="A0A2D2CZG4"/>
<dbReference type="PANTHER" id="PTHR11228:SF7">
    <property type="entry name" value="PQQA PEPTIDE CYCLASE"/>
    <property type="match status" value="1"/>
</dbReference>
<dbReference type="GO" id="GO:0051536">
    <property type="term" value="F:iron-sulfur cluster binding"/>
    <property type="evidence" value="ECO:0007669"/>
    <property type="project" value="UniProtKB-KW"/>
</dbReference>
<dbReference type="GO" id="GO:0046872">
    <property type="term" value="F:metal ion binding"/>
    <property type="evidence" value="ECO:0007669"/>
    <property type="project" value="UniProtKB-KW"/>
</dbReference>